<gene>
    <name evidence="2" type="ORF">FHS60_000900</name>
</gene>
<dbReference type="EMBL" id="JACICA010000003">
    <property type="protein sequence ID" value="MBB3702442.1"/>
    <property type="molecule type" value="Genomic_DNA"/>
</dbReference>
<dbReference type="Proteomes" id="UP000541425">
    <property type="component" value="Unassembled WGS sequence"/>
</dbReference>
<protein>
    <submittedName>
        <fullName evidence="2">Uncharacterized protein</fullName>
    </submittedName>
</protein>
<dbReference type="AlphaFoldDB" id="A0A7W5UJ83"/>
<comment type="caution">
    <text evidence="2">The sequence shown here is derived from an EMBL/GenBank/DDBJ whole genome shotgun (WGS) entry which is preliminary data.</text>
</comment>
<evidence type="ECO:0000313" key="3">
    <source>
        <dbReference type="Proteomes" id="UP000541425"/>
    </source>
</evidence>
<evidence type="ECO:0000313" key="2">
    <source>
        <dbReference type="EMBL" id="MBB3702442.1"/>
    </source>
</evidence>
<proteinExistence type="predicted"/>
<feature type="compositionally biased region" description="Basic and acidic residues" evidence="1">
    <location>
        <begin position="74"/>
        <end position="84"/>
    </location>
</feature>
<sequence>MKISQGEAFGFLMGAHLSDNENFNFAKKSHFSLYFSVFSDKENQEHDKKLRRFPYCVSQHNKDVGQRAYGIGQRNKENDEKVDTRFSISARANVK</sequence>
<dbReference type="RefSeq" id="WP_183695436.1">
    <property type="nucleotide sequence ID" value="NZ_JACICA010000003.1"/>
</dbReference>
<organism evidence="2 3">
    <name type="scientific">Alloprevotella rava</name>
    <dbReference type="NCBI Taxonomy" id="671218"/>
    <lineage>
        <taxon>Bacteria</taxon>
        <taxon>Pseudomonadati</taxon>
        <taxon>Bacteroidota</taxon>
        <taxon>Bacteroidia</taxon>
        <taxon>Bacteroidales</taxon>
        <taxon>Prevotellaceae</taxon>
        <taxon>Alloprevotella</taxon>
    </lineage>
</organism>
<reference evidence="2 3" key="1">
    <citation type="submission" date="2020-08" db="EMBL/GenBank/DDBJ databases">
        <title>Genomic Encyclopedia of Type Strains, Phase IV (KMG-IV): sequencing the most valuable type-strain genomes for metagenomic binning, comparative biology and taxonomic classification.</title>
        <authorList>
            <person name="Goeker M."/>
        </authorList>
    </citation>
    <scope>NUCLEOTIDE SEQUENCE [LARGE SCALE GENOMIC DNA]</scope>
    <source>
        <strain evidence="2 3">DSM 22548</strain>
    </source>
</reference>
<name>A0A7W5UJ83_9BACT</name>
<accession>A0A7W5UJ83</accession>
<evidence type="ECO:0000256" key="1">
    <source>
        <dbReference type="SAM" id="MobiDB-lite"/>
    </source>
</evidence>
<feature type="region of interest" description="Disordered" evidence="1">
    <location>
        <begin position="67"/>
        <end position="95"/>
    </location>
</feature>